<evidence type="ECO:0000313" key="1">
    <source>
        <dbReference type="EMBL" id="ORL47237.1"/>
    </source>
</evidence>
<dbReference type="AlphaFoldDB" id="A0A1Y1T849"/>
<evidence type="ECO:0000313" key="2">
    <source>
        <dbReference type="Proteomes" id="UP000192746"/>
    </source>
</evidence>
<name>A0A1Y1T849_9FLAO</name>
<organism evidence="1 2">
    <name type="scientific">Zunongwangia atlantica 22II14-10F7</name>
    <dbReference type="NCBI Taxonomy" id="1185767"/>
    <lineage>
        <taxon>Bacteria</taxon>
        <taxon>Pseudomonadati</taxon>
        <taxon>Bacteroidota</taxon>
        <taxon>Flavobacteriia</taxon>
        <taxon>Flavobacteriales</taxon>
        <taxon>Flavobacteriaceae</taxon>
        <taxon>Zunongwangia</taxon>
    </lineage>
</organism>
<sequence length="62" mass="6982">MISKMKTVKLINIFWTANPSFAPNLFAKALAQAIKYLRSNRAARDSVLKTLTRLKIESKSSV</sequence>
<keyword evidence="2" id="KW-1185">Reference proteome</keyword>
<dbReference type="STRING" id="1185767.IIF7_00710"/>
<accession>A0A1Y1T849</accession>
<protein>
    <submittedName>
        <fullName evidence="1">Uncharacterized protein</fullName>
    </submittedName>
</protein>
<comment type="caution">
    <text evidence="1">The sequence shown here is derived from an EMBL/GenBank/DDBJ whole genome shotgun (WGS) entry which is preliminary data.</text>
</comment>
<gene>
    <name evidence="1" type="ORF">IIF7_00710</name>
</gene>
<reference evidence="1 2" key="1">
    <citation type="submission" date="2013-04" db="EMBL/GenBank/DDBJ databases">
        <title>Zunongwangia sp. 22II14-10F7 Genome Sequencing.</title>
        <authorList>
            <person name="Lai Q."/>
            <person name="Shao Z."/>
        </authorList>
    </citation>
    <scope>NUCLEOTIDE SEQUENCE [LARGE SCALE GENOMIC DNA]</scope>
    <source>
        <strain evidence="1 2">22II14-10F7</strain>
    </source>
</reference>
<dbReference type="EMBL" id="ARYN01000001">
    <property type="protein sequence ID" value="ORL47237.1"/>
    <property type="molecule type" value="Genomic_DNA"/>
</dbReference>
<dbReference type="Proteomes" id="UP000192746">
    <property type="component" value="Unassembled WGS sequence"/>
</dbReference>
<proteinExistence type="predicted"/>